<keyword evidence="3" id="KW-0677">Repeat</keyword>
<feature type="region of interest" description="Disordered" evidence="7">
    <location>
        <begin position="140"/>
        <end position="159"/>
    </location>
</feature>
<reference evidence="10 11" key="1">
    <citation type="journal article" date="2013" name="Proc. Natl. Acad. Sci. U.S.A.">
        <title>Genome of an arbuscular mycorrhizal fungus provides insight into the oldest plant symbiosis.</title>
        <authorList>
            <person name="Tisserant E."/>
            <person name="Malbreil M."/>
            <person name="Kuo A."/>
            <person name="Kohler A."/>
            <person name="Symeonidi A."/>
            <person name="Balestrini R."/>
            <person name="Charron P."/>
            <person name="Duensing N."/>
            <person name="Frei Dit Frey N."/>
            <person name="Gianinazzi-Pearson V."/>
            <person name="Gilbert L.B."/>
            <person name="Handa Y."/>
            <person name="Herr J.R."/>
            <person name="Hijri M."/>
            <person name="Koul R."/>
            <person name="Kawaguchi M."/>
            <person name="Krajinski F."/>
            <person name="Lammers P.J."/>
            <person name="Masclaux F.G."/>
            <person name="Murat C."/>
            <person name="Morin E."/>
            <person name="Ndikumana S."/>
            <person name="Pagni M."/>
            <person name="Petitpierre D."/>
            <person name="Requena N."/>
            <person name="Rosikiewicz P."/>
            <person name="Riley R."/>
            <person name="Saito K."/>
            <person name="San Clemente H."/>
            <person name="Shapiro H."/>
            <person name="van Tuinen D."/>
            <person name="Becard G."/>
            <person name="Bonfante P."/>
            <person name="Paszkowski U."/>
            <person name="Shachar-Hill Y.Y."/>
            <person name="Tuskan G.A."/>
            <person name="Young P.W."/>
            <person name="Sanders I.R."/>
            <person name="Henrissat B."/>
            <person name="Rensing S.A."/>
            <person name="Grigoriev I.V."/>
            <person name="Corradi N."/>
            <person name="Roux C."/>
            <person name="Martin F."/>
        </authorList>
    </citation>
    <scope>NUCLEOTIDE SEQUENCE [LARGE SCALE GENOMIC DNA]</scope>
    <source>
        <strain evidence="10 11">DAOM 197198</strain>
    </source>
</reference>
<evidence type="ECO:0000256" key="1">
    <source>
        <dbReference type="ARBA" id="ARBA00022679"/>
    </source>
</evidence>
<dbReference type="Pfam" id="PF18044">
    <property type="entry name" value="zf-CCCH_4"/>
    <property type="match status" value="1"/>
</dbReference>
<dbReference type="SMART" id="SM00356">
    <property type="entry name" value="ZnF_C3H1"/>
    <property type="match status" value="4"/>
</dbReference>
<accession>A0A2P4Q1N0</accession>
<gene>
    <name evidence="10" type="ORF">GLOIN_2v1603854</name>
</gene>
<dbReference type="SUPFAM" id="SSF57850">
    <property type="entry name" value="RING/U-box"/>
    <property type="match status" value="1"/>
</dbReference>
<dbReference type="SMART" id="SM00184">
    <property type="entry name" value="RING"/>
    <property type="match status" value="1"/>
</dbReference>
<dbReference type="InterPro" id="IPR041367">
    <property type="entry name" value="Znf-CCCH_4"/>
</dbReference>
<evidence type="ECO:0000256" key="6">
    <source>
        <dbReference type="PROSITE-ProRule" id="PRU00723"/>
    </source>
</evidence>
<dbReference type="GO" id="GO:0000209">
    <property type="term" value="P:protein polyubiquitination"/>
    <property type="evidence" value="ECO:0007669"/>
    <property type="project" value="InterPro"/>
</dbReference>
<dbReference type="InterPro" id="IPR045072">
    <property type="entry name" value="MKRN-like"/>
</dbReference>
<sequence>MSPGNSNLAHIPCKFFKSGACTAGKNCVFSHSKDPPSDNYVCKYFLKGNCKFGSKCALSHTLPNERKLSSTGRNGNGKNGRNSISNSIIPEIRSPMMLPQDLNDYQPLNSPGIPPFTRIPISSSEYANNRQFSQLTASLNDPSAYSDENHTAPRLRNINNSFSNDHLTAPININGQQRRSLPDIFHLGGPMNHNNNNHNHNNNNHNNNNHNNTAESFGTSPFHNPNSKSIFLPLSYVSDSGLLSPTANSHHLHIFDDFGAYEYEEFIPSSLNDFRQEETSELSPRRLFNGSSTLHPLHIDDPTHIHFAGSAYGGQHPFGIHSGTSMRNNTYGEDWNDQHSPLSPLHIHNQNNHHFNHNNPSGYTSDHHGPYSGTPAINIPLPHEVHQTDTNSPLYPSFGIIGRPNVNNINGNGNNANGRPTTPPDPFSPFDKNDQIIDSRRYEPLCPFGMAGNCRYGDHCHYLHGMPCPSCLKHVLHPYSTPEEHQEHINECINKQVQVADGVKPEEVECEICFEKVLSKTDARFGLLNCEHAFCLQCIRQLRSVDNQLTRACPVCRTPSHFITPSTTWITDRAEKQRVINEYKRKCSTIPCRNFNYGEGQCQFGASCFYAHTYRDGTKEEFNVRTIQNGEEVKVLDNVRLWDFLEDFANKRTTTENLTNEYGNDNSGMLNGENNYGENNNNDNETDYSTVTLTTLMSNLSVDSPVFIPSVNGSADFMKNDSTEEKYY</sequence>
<comment type="caution">
    <text evidence="10">The sequence shown here is derived from an EMBL/GenBank/DDBJ whole genome shotgun (WGS) entry which is preliminary data.</text>
</comment>
<feature type="domain" description="C3H1-type" evidence="9">
    <location>
        <begin position="36"/>
        <end position="63"/>
    </location>
</feature>
<dbReference type="CDD" id="cd16521">
    <property type="entry name" value="RING-HC_MKRN"/>
    <property type="match status" value="1"/>
</dbReference>
<dbReference type="GO" id="GO:0008270">
    <property type="term" value="F:zinc ion binding"/>
    <property type="evidence" value="ECO:0007669"/>
    <property type="project" value="UniProtKB-KW"/>
</dbReference>
<keyword evidence="2 6" id="KW-0479">Metal-binding</keyword>
<keyword evidence="1" id="KW-0808">Transferase</keyword>
<feature type="domain" description="RING-type" evidence="8">
    <location>
        <begin position="510"/>
        <end position="557"/>
    </location>
</feature>
<feature type="region of interest" description="Disordered" evidence="7">
    <location>
        <begin position="65"/>
        <end position="88"/>
    </location>
</feature>
<dbReference type="Gene3D" id="4.10.1000.10">
    <property type="entry name" value="Zinc finger, CCCH-type"/>
    <property type="match status" value="1"/>
</dbReference>
<dbReference type="PROSITE" id="PS50089">
    <property type="entry name" value="ZF_RING_2"/>
    <property type="match status" value="1"/>
</dbReference>
<proteinExistence type="predicted"/>
<evidence type="ECO:0000256" key="5">
    <source>
        <dbReference type="ARBA" id="ARBA00022833"/>
    </source>
</evidence>
<feature type="zinc finger region" description="C3H1-type" evidence="6">
    <location>
        <begin position="7"/>
        <end position="34"/>
    </location>
</feature>
<evidence type="ECO:0000256" key="2">
    <source>
        <dbReference type="ARBA" id="ARBA00022723"/>
    </source>
</evidence>
<dbReference type="PANTHER" id="PTHR11224">
    <property type="entry name" value="MAKORIN-RELATED"/>
    <property type="match status" value="1"/>
</dbReference>
<evidence type="ECO:0000313" key="10">
    <source>
        <dbReference type="EMBL" id="POG71565.1"/>
    </source>
</evidence>
<evidence type="ECO:0000313" key="11">
    <source>
        <dbReference type="Proteomes" id="UP000018888"/>
    </source>
</evidence>
<evidence type="ECO:0000256" key="4">
    <source>
        <dbReference type="ARBA" id="ARBA00022771"/>
    </source>
</evidence>
<keyword evidence="11" id="KW-1185">Reference proteome</keyword>
<dbReference type="SUPFAM" id="SSF90229">
    <property type="entry name" value="CCCH zinc finger"/>
    <property type="match status" value="2"/>
</dbReference>
<feature type="domain" description="C3H1-type" evidence="9">
    <location>
        <begin position="7"/>
        <end position="34"/>
    </location>
</feature>
<dbReference type="Gene3D" id="3.30.40.10">
    <property type="entry name" value="Zinc/RING finger domain, C3HC4 (zinc finger)"/>
    <property type="match status" value="1"/>
</dbReference>
<dbReference type="Pfam" id="PF14634">
    <property type="entry name" value="zf-RING_5"/>
    <property type="match status" value="1"/>
</dbReference>
<feature type="zinc finger region" description="C3H1-type" evidence="6">
    <location>
        <begin position="440"/>
        <end position="467"/>
    </location>
</feature>
<dbReference type="PROSITE" id="PS50103">
    <property type="entry name" value="ZF_C3H1"/>
    <property type="match status" value="4"/>
</dbReference>
<reference evidence="10 11" key="2">
    <citation type="journal article" date="2018" name="New Phytol.">
        <title>High intraspecific genome diversity in the model arbuscular mycorrhizal symbiont Rhizophagus irregularis.</title>
        <authorList>
            <person name="Chen E.C.H."/>
            <person name="Morin E."/>
            <person name="Beaudet D."/>
            <person name="Noel J."/>
            <person name="Yildirir G."/>
            <person name="Ndikumana S."/>
            <person name="Charron P."/>
            <person name="St-Onge C."/>
            <person name="Giorgi J."/>
            <person name="Kruger M."/>
            <person name="Marton T."/>
            <person name="Ropars J."/>
            <person name="Grigoriev I.V."/>
            <person name="Hainaut M."/>
            <person name="Henrissat B."/>
            <person name="Roux C."/>
            <person name="Martin F."/>
            <person name="Corradi N."/>
        </authorList>
    </citation>
    <scope>NUCLEOTIDE SEQUENCE [LARGE SCALE GENOMIC DNA]</scope>
    <source>
        <strain evidence="10 11">DAOM 197198</strain>
    </source>
</reference>
<organism evidence="10 11">
    <name type="scientific">Rhizophagus irregularis (strain DAOM 181602 / DAOM 197198 / MUCL 43194)</name>
    <name type="common">Arbuscular mycorrhizal fungus</name>
    <name type="synonym">Glomus intraradices</name>
    <dbReference type="NCBI Taxonomy" id="747089"/>
    <lineage>
        <taxon>Eukaryota</taxon>
        <taxon>Fungi</taxon>
        <taxon>Fungi incertae sedis</taxon>
        <taxon>Mucoromycota</taxon>
        <taxon>Glomeromycotina</taxon>
        <taxon>Glomeromycetes</taxon>
        <taxon>Glomerales</taxon>
        <taxon>Glomeraceae</taxon>
        <taxon>Rhizophagus</taxon>
    </lineage>
</organism>
<dbReference type="Proteomes" id="UP000018888">
    <property type="component" value="Unassembled WGS sequence"/>
</dbReference>
<dbReference type="InterPro" id="IPR001841">
    <property type="entry name" value="Znf_RING"/>
</dbReference>
<dbReference type="PROSITE" id="PS00518">
    <property type="entry name" value="ZF_RING_1"/>
    <property type="match status" value="1"/>
</dbReference>
<keyword evidence="5 6" id="KW-0862">Zinc</keyword>
<evidence type="ECO:0000259" key="8">
    <source>
        <dbReference type="PROSITE" id="PS50089"/>
    </source>
</evidence>
<feature type="domain" description="C3H1-type" evidence="9">
    <location>
        <begin position="440"/>
        <end position="467"/>
    </location>
</feature>
<feature type="zinc finger region" description="C3H1-type" evidence="6">
    <location>
        <begin position="586"/>
        <end position="615"/>
    </location>
</feature>
<dbReference type="EMBL" id="AUPC02000106">
    <property type="protein sequence ID" value="POG71565.1"/>
    <property type="molecule type" value="Genomic_DNA"/>
</dbReference>
<name>A0A2P4Q1N0_RHIID</name>
<feature type="domain" description="C3H1-type" evidence="9">
    <location>
        <begin position="586"/>
        <end position="615"/>
    </location>
</feature>
<evidence type="ECO:0000256" key="7">
    <source>
        <dbReference type="SAM" id="MobiDB-lite"/>
    </source>
</evidence>
<evidence type="ECO:0000259" key="9">
    <source>
        <dbReference type="PROSITE" id="PS50103"/>
    </source>
</evidence>
<dbReference type="InterPro" id="IPR036855">
    <property type="entry name" value="Znf_CCCH_sf"/>
</dbReference>
<feature type="compositionally biased region" description="Low complexity" evidence="7">
    <location>
        <begin position="79"/>
        <end position="88"/>
    </location>
</feature>
<dbReference type="Pfam" id="PF14608">
    <property type="entry name" value="zf-CCCH_2"/>
    <property type="match status" value="3"/>
</dbReference>
<dbReference type="AlphaFoldDB" id="A0A2P4Q1N0"/>
<keyword evidence="4 6" id="KW-0863">Zinc-finger</keyword>
<dbReference type="PANTHER" id="PTHR11224:SF10">
    <property type="entry name" value="IP09428P-RELATED"/>
    <property type="match status" value="1"/>
</dbReference>
<dbReference type="InterPro" id="IPR000571">
    <property type="entry name" value="Znf_CCCH"/>
</dbReference>
<evidence type="ECO:0000256" key="3">
    <source>
        <dbReference type="ARBA" id="ARBA00022737"/>
    </source>
</evidence>
<feature type="zinc finger region" description="C3H1-type" evidence="6">
    <location>
        <begin position="36"/>
        <end position="63"/>
    </location>
</feature>
<dbReference type="VEuPathDB" id="FungiDB:RhiirFUN_015169"/>
<dbReference type="InterPro" id="IPR013083">
    <property type="entry name" value="Znf_RING/FYVE/PHD"/>
</dbReference>
<dbReference type="GO" id="GO:0061630">
    <property type="term" value="F:ubiquitin protein ligase activity"/>
    <property type="evidence" value="ECO:0007669"/>
    <property type="project" value="InterPro"/>
</dbReference>
<dbReference type="InterPro" id="IPR017907">
    <property type="entry name" value="Znf_RING_CS"/>
</dbReference>
<protein>
    <recommendedName>
        <fullName evidence="12">RING-type E3 ubiquitin transferase</fullName>
    </recommendedName>
</protein>
<evidence type="ECO:0008006" key="12">
    <source>
        <dbReference type="Google" id="ProtNLM"/>
    </source>
</evidence>